<dbReference type="Pfam" id="PF02698">
    <property type="entry name" value="DUF218"/>
    <property type="match status" value="1"/>
</dbReference>
<comment type="caution">
    <text evidence="3">The sequence shown here is derived from an EMBL/GenBank/DDBJ whole genome shotgun (WGS) entry which is preliminary data.</text>
</comment>
<feature type="transmembrane region" description="Helical" evidence="1">
    <location>
        <begin position="37"/>
        <end position="61"/>
    </location>
</feature>
<keyword evidence="1" id="KW-0812">Transmembrane</keyword>
<evidence type="ECO:0000259" key="2">
    <source>
        <dbReference type="Pfam" id="PF02698"/>
    </source>
</evidence>
<evidence type="ECO:0000313" key="3">
    <source>
        <dbReference type="EMBL" id="MCL1125925.1"/>
    </source>
</evidence>
<dbReference type="Proteomes" id="UP001203423">
    <property type="component" value="Unassembled WGS sequence"/>
</dbReference>
<keyword evidence="1" id="KW-0472">Membrane</keyword>
<evidence type="ECO:0000256" key="1">
    <source>
        <dbReference type="SAM" id="Phobius"/>
    </source>
</evidence>
<feature type="domain" description="DUF218" evidence="2">
    <location>
        <begin position="78"/>
        <end position="241"/>
    </location>
</feature>
<dbReference type="CDD" id="cd06259">
    <property type="entry name" value="YdcF-like"/>
    <property type="match status" value="1"/>
</dbReference>
<keyword evidence="1" id="KW-1133">Transmembrane helix</keyword>
<evidence type="ECO:0000313" key="4">
    <source>
        <dbReference type="Proteomes" id="UP001203423"/>
    </source>
</evidence>
<dbReference type="InterPro" id="IPR051599">
    <property type="entry name" value="Cell_Envelope_Assoc"/>
</dbReference>
<name>A0ABT0LEL2_9GAMM</name>
<feature type="transmembrane region" description="Helical" evidence="1">
    <location>
        <begin position="6"/>
        <end position="30"/>
    </location>
</feature>
<reference evidence="3 4" key="1">
    <citation type="submission" date="2022-01" db="EMBL/GenBank/DDBJ databases">
        <title>Whole genome-based taxonomy of the Shewanellaceae.</title>
        <authorList>
            <person name="Martin-Rodriguez A.J."/>
        </authorList>
    </citation>
    <scope>NUCLEOTIDE SEQUENCE [LARGE SCALE GENOMIC DNA]</scope>
    <source>
        <strain evidence="3 4">DSM 17177</strain>
    </source>
</reference>
<sequence>MFHVKWILGNLLMPLPMGLLLAILALMLFWRKKTKQASFLLLLSISGLYLFSLAPVAFSLISPLEYQYPVFSNEKVSFIHVLGNGHIEDGTLPITSQLTYTSTLRVVEAVRIWRLNPQAHLLFSGYRGFSVTRSTADMHRELALSLGVPEAKIQIFEQPRDTEEEVLVIKPVVGVKKVAVVTTANHMRRTMGFYERAGLNVISAPTMHMSRNKPVVFNMTQLYPAVQNLQMSTWAMHEWLGIAWHNLKNL</sequence>
<proteinExistence type="predicted"/>
<dbReference type="RefSeq" id="WP_248941259.1">
    <property type="nucleotide sequence ID" value="NZ_JAKIKS010000066.1"/>
</dbReference>
<dbReference type="InterPro" id="IPR003848">
    <property type="entry name" value="DUF218"/>
</dbReference>
<protein>
    <submittedName>
        <fullName evidence="3">YdcF family protein</fullName>
    </submittedName>
</protein>
<organism evidence="3 4">
    <name type="scientific">Shewanella surugensis</name>
    <dbReference type="NCBI Taxonomy" id="212020"/>
    <lineage>
        <taxon>Bacteria</taxon>
        <taxon>Pseudomonadati</taxon>
        <taxon>Pseudomonadota</taxon>
        <taxon>Gammaproteobacteria</taxon>
        <taxon>Alteromonadales</taxon>
        <taxon>Shewanellaceae</taxon>
        <taxon>Shewanella</taxon>
    </lineage>
</organism>
<gene>
    <name evidence="3" type="ORF">L2764_15960</name>
</gene>
<dbReference type="PANTHER" id="PTHR30336:SF4">
    <property type="entry name" value="ENVELOPE BIOGENESIS FACTOR ELYC"/>
    <property type="match status" value="1"/>
</dbReference>
<dbReference type="EMBL" id="JAKIKS010000066">
    <property type="protein sequence ID" value="MCL1125925.1"/>
    <property type="molecule type" value="Genomic_DNA"/>
</dbReference>
<keyword evidence="4" id="KW-1185">Reference proteome</keyword>
<accession>A0ABT0LEL2</accession>
<dbReference type="PANTHER" id="PTHR30336">
    <property type="entry name" value="INNER MEMBRANE PROTEIN, PROBABLE PERMEASE"/>
    <property type="match status" value="1"/>
</dbReference>